<evidence type="ECO:0008006" key="4">
    <source>
        <dbReference type="Google" id="ProtNLM"/>
    </source>
</evidence>
<evidence type="ECO:0000256" key="1">
    <source>
        <dbReference type="SAM" id="MobiDB-lite"/>
    </source>
</evidence>
<accession>A0A164U971</accession>
<name>A0A164U971_9AGAM</name>
<dbReference type="STRING" id="1314777.A0A164U971"/>
<evidence type="ECO:0000313" key="2">
    <source>
        <dbReference type="EMBL" id="KZS93028.1"/>
    </source>
</evidence>
<reference evidence="2 3" key="1">
    <citation type="journal article" date="2016" name="Mol. Biol. Evol.">
        <title>Comparative Genomics of Early-Diverging Mushroom-Forming Fungi Provides Insights into the Origins of Lignocellulose Decay Capabilities.</title>
        <authorList>
            <person name="Nagy L.G."/>
            <person name="Riley R."/>
            <person name="Tritt A."/>
            <person name="Adam C."/>
            <person name="Daum C."/>
            <person name="Floudas D."/>
            <person name="Sun H."/>
            <person name="Yadav J.S."/>
            <person name="Pangilinan J."/>
            <person name="Larsson K.H."/>
            <person name="Matsuura K."/>
            <person name="Barry K."/>
            <person name="Labutti K."/>
            <person name="Kuo R."/>
            <person name="Ohm R.A."/>
            <person name="Bhattacharya S.S."/>
            <person name="Shirouzu T."/>
            <person name="Yoshinaga Y."/>
            <person name="Martin F.M."/>
            <person name="Grigoriev I.V."/>
            <person name="Hibbett D.S."/>
        </authorList>
    </citation>
    <scope>NUCLEOTIDE SEQUENCE [LARGE SCALE GENOMIC DNA]</scope>
    <source>
        <strain evidence="2 3">HHB9708</strain>
    </source>
</reference>
<keyword evidence="3" id="KW-1185">Reference proteome</keyword>
<feature type="region of interest" description="Disordered" evidence="1">
    <location>
        <begin position="487"/>
        <end position="514"/>
    </location>
</feature>
<proteinExistence type="predicted"/>
<dbReference type="Proteomes" id="UP000076722">
    <property type="component" value="Unassembled WGS sequence"/>
</dbReference>
<dbReference type="OrthoDB" id="5595695at2759"/>
<protein>
    <recommendedName>
        <fullName evidence="4">F-box domain-containing protein</fullName>
    </recommendedName>
</protein>
<sequence length="613" mass="69120">MLLAVPYDVLHHIIVLLAVDPVLGPPANLVPLLSVNRFLHDTIHNNHNLFRDIFSIKFDHAAPARRLPASAMHASNVARELKERCLLMRRLRSRDLAHPNVQLDLWKSLVMLLENDGANYSQLVHYAQLPLLLAEWRTSRLNQGKDTNGGYPLENPANSLVLWLTWLTQSRDDVKHEVANKTDSIMPLLLSPFLFAPFKYANAFIPDAHYELPLRPTQPSFSLPFSFRSTHGLYPVYRPQVIYPDGLTTARHIPDPPTIIHFGCKLYLTPPILAHAAQLLSFVRWEFRGARPSSEAPPTRAYRDANGLHGATVEDFDHFNTISRTPFNPIVSLTTGIDESASKRFDVDWQRLNECGNLFDEPATKHFAHVPGSLSGQWAGRLLVPGNTETHFELIGRPDIPAGFNAIFFTGFVNIRIREWHCPTTEDPLGCGDVDALDGLSNAWLPRSIRTSTGHDEQGDFLRIYDVSEATTHKYYERLPNRPIHHDPDVCPLCQDPSEGESTAEDRESPPGYSIPDMACPGFTDVIVTGETDPDHAQAWGGFKFIGRVRLYDGLIVLLREWAIDEPNVHGRWLFRGYLNGGQNWVGRWREGGTDLKVPGMEGPFTLNKYDEL</sequence>
<organism evidence="2 3">
    <name type="scientific">Sistotremastrum niveocremeum HHB9708</name>
    <dbReference type="NCBI Taxonomy" id="1314777"/>
    <lineage>
        <taxon>Eukaryota</taxon>
        <taxon>Fungi</taxon>
        <taxon>Dikarya</taxon>
        <taxon>Basidiomycota</taxon>
        <taxon>Agaricomycotina</taxon>
        <taxon>Agaricomycetes</taxon>
        <taxon>Sistotremastrales</taxon>
        <taxon>Sistotremastraceae</taxon>
        <taxon>Sertulicium</taxon>
        <taxon>Sertulicium niveocremeum</taxon>
    </lineage>
</organism>
<dbReference type="EMBL" id="KV419408">
    <property type="protein sequence ID" value="KZS93028.1"/>
    <property type="molecule type" value="Genomic_DNA"/>
</dbReference>
<gene>
    <name evidence="2" type="ORF">SISNIDRAFT_97151</name>
</gene>
<evidence type="ECO:0000313" key="3">
    <source>
        <dbReference type="Proteomes" id="UP000076722"/>
    </source>
</evidence>
<dbReference type="AlphaFoldDB" id="A0A164U971"/>